<protein>
    <submittedName>
        <fullName evidence="2">Tripartite tricarboxylate transporter substrate binding protein</fullName>
    </submittedName>
</protein>
<dbReference type="InterPro" id="IPR005064">
    <property type="entry name" value="BUG"/>
</dbReference>
<reference evidence="2" key="1">
    <citation type="submission" date="2023-06" db="EMBL/GenBank/DDBJ databases">
        <authorList>
            <person name="Jiang Y."/>
            <person name="Liu Q."/>
        </authorList>
    </citation>
    <scope>NUCLEOTIDE SEQUENCE</scope>
    <source>
        <strain evidence="2">CGMCC 1.12090</strain>
    </source>
</reference>
<dbReference type="Gene3D" id="3.40.190.10">
    <property type="entry name" value="Periplasmic binding protein-like II"/>
    <property type="match status" value="1"/>
</dbReference>
<dbReference type="InterPro" id="IPR006311">
    <property type="entry name" value="TAT_signal"/>
</dbReference>
<evidence type="ECO:0000313" key="2">
    <source>
        <dbReference type="EMBL" id="MDO1534696.1"/>
    </source>
</evidence>
<dbReference type="Pfam" id="PF03401">
    <property type="entry name" value="TctC"/>
    <property type="match status" value="1"/>
</dbReference>
<organism evidence="2 3">
    <name type="scientific">Variovorax ginsengisoli</name>
    <dbReference type="NCBI Taxonomy" id="363844"/>
    <lineage>
        <taxon>Bacteria</taxon>
        <taxon>Pseudomonadati</taxon>
        <taxon>Pseudomonadota</taxon>
        <taxon>Betaproteobacteria</taxon>
        <taxon>Burkholderiales</taxon>
        <taxon>Comamonadaceae</taxon>
        <taxon>Variovorax</taxon>
    </lineage>
</organism>
<comment type="caution">
    <text evidence="2">The sequence shown here is derived from an EMBL/GenBank/DDBJ whole genome shotgun (WGS) entry which is preliminary data.</text>
</comment>
<dbReference type="SUPFAM" id="SSF53850">
    <property type="entry name" value="Periplasmic binding protein-like II"/>
    <property type="match status" value="1"/>
</dbReference>
<proteinExistence type="inferred from homology"/>
<accession>A0ABT8SB72</accession>
<dbReference type="PIRSF" id="PIRSF017082">
    <property type="entry name" value="YflP"/>
    <property type="match status" value="1"/>
</dbReference>
<dbReference type="CDD" id="cd07012">
    <property type="entry name" value="PBP2_Bug_TTT"/>
    <property type="match status" value="1"/>
</dbReference>
<evidence type="ECO:0000313" key="3">
    <source>
        <dbReference type="Proteomes" id="UP001169027"/>
    </source>
</evidence>
<dbReference type="PROSITE" id="PS51318">
    <property type="entry name" value="TAT"/>
    <property type="match status" value="1"/>
</dbReference>
<dbReference type="PANTHER" id="PTHR42928">
    <property type="entry name" value="TRICARBOXYLATE-BINDING PROTEIN"/>
    <property type="match status" value="1"/>
</dbReference>
<dbReference type="Proteomes" id="UP001169027">
    <property type="component" value="Unassembled WGS sequence"/>
</dbReference>
<sequence length="325" mass="34502">MAHSSNAGRRQLLQGLGAAALLPWVLPVHAEDYPTKPVELVVPASAGGGTDALARAFAEAAKKHFPQPLVVNDRPGASGVVGMSDVLNGKPDGYKVSVVIAELVILPHLGLSKFTYADFQPIARLNADPAAITVKSDAPWNTIEEFLAAAKAKPGEMKVGNSGNGSIWHLAAAGLEDKTGVKFNHVPYQGAAPGVVALLGGHIDAVAVSPGEVAVHVQAGKLKMLTVMADQRLKAFDKVPTLKERKIDLSIGTWRGLAVHKATPAEISTVLRTMARKGADEPLLREQLDKLNLGFAYLDADAFGQAMQRDHDYFKQLVQKLGIKV</sequence>
<comment type="similarity">
    <text evidence="1">Belongs to the UPF0065 (bug) family.</text>
</comment>
<dbReference type="PANTHER" id="PTHR42928:SF5">
    <property type="entry name" value="BLR1237 PROTEIN"/>
    <property type="match status" value="1"/>
</dbReference>
<dbReference type="EMBL" id="JAUKVY010000015">
    <property type="protein sequence ID" value="MDO1534696.1"/>
    <property type="molecule type" value="Genomic_DNA"/>
</dbReference>
<dbReference type="Gene3D" id="3.40.190.150">
    <property type="entry name" value="Bordetella uptake gene, domain 1"/>
    <property type="match status" value="1"/>
</dbReference>
<dbReference type="InterPro" id="IPR042100">
    <property type="entry name" value="Bug_dom1"/>
</dbReference>
<gene>
    <name evidence="2" type="ORF">Q2T77_20600</name>
</gene>
<keyword evidence="3" id="KW-1185">Reference proteome</keyword>
<name>A0ABT8SB72_9BURK</name>
<dbReference type="RefSeq" id="WP_301812466.1">
    <property type="nucleotide sequence ID" value="NZ_JAUJZH010000015.1"/>
</dbReference>
<evidence type="ECO:0000256" key="1">
    <source>
        <dbReference type="ARBA" id="ARBA00006987"/>
    </source>
</evidence>